<evidence type="ECO:0000256" key="6">
    <source>
        <dbReference type="ARBA" id="ARBA00023136"/>
    </source>
</evidence>
<keyword evidence="5 7" id="KW-1133">Transmembrane helix</keyword>
<evidence type="ECO:0000313" key="9">
    <source>
        <dbReference type="EMBL" id="RKT72705.1"/>
    </source>
</evidence>
<dbReference type="Gene3D" id="1.10.3720.10">
    <property type="entry name" value="MetI-like"/>
    <property type="match status" value="1"/>
</dbReference>
<dbReference type="PANTHER" id="PTHR43163">
    <property type="entry name" value="DIPEPTIDE TRANSPORT SYSTEM PERMEASE PROTEIN DPPB-RELATED"/>
    <property type="match status" value="1"/>
</dbReference>
<dbReference type="CDD" id="cd06261">
    <property type="entry name" value="TM_PBP2"/>
    <property type="match status" value="1"/>
</dbReference>
<dbReference type="PROSITE" id="PS50928">
    <property type="entry name" value="ABC_TM1"/>
    <property type="match status" value="1"/>
</dbReference>
<evidence type="ECO:0000256" key="7">
    <source>
        <dbReference type="RuleBase" id="RU363032"/>
    </source>
</evidence>
<evidence type="ECO:0000256" key="3">
    <source>
        <dbReference type="ARBA" id="ARBA00022475"/>
    </source>
</evidence>
<feature type="transmembrane region" description="Helical" evidence="7">
    <location>
        <begin position="277"/>
        <end position="303"/>
    </location>
</feature>
<feature type="transmembrane region" description="Helical" evidence="7">
    <location>
        <begin position="173"/>
        <end position="193"/>
    </location>
</feature>
<dbReference type="EMBL" id="RBXR01000001">
    <property type="protein sequence ID" value="RKT72705.1"/>
    <property type="molecule type" value="Genomic_DNA"/>
</dbReference>
<keyword evidence="4 7" id="KW-0812">Transmembrane</keyword>
<feature type="transmembrane region" description="Helical" evidence="7">
    <location>
        <begin position="235"/>
        <end position="257"/>
    </location>
</feature>
<sequence length="314" mass="32805">MRRAGFVLRRLASAVPVLLAVLTLSFVMMQLVPGDPVQTMLSGAGPTPTAEQEQALRAQLGLDRPLHEQYLGFLADAVRGDLGRSVQTGQPVVAAISAVAPASAELALFALVLSLVFGVGIAVLGRVATGPVRSLCHGVPVVFMSTPGYWVALLLIEVFSFRLPLFPATGDKGFAALVLPGITLALPAIGVIAQVLGTSLAAVDAEAFVVTARAKGAGRWRVLLRHALRNASIPTITLVGTTVGNLLAAAVIAETVFARPGLGRLTLQAITNHDIPVLQGVVALLGVLYVVVNLLVDLCYVLVDPRVTADRIRD</sequence>
<feature type="domain" description="ABC transmembrane type-1" evidence="8">
    <location>
        <begin position="100"/>
        <end position="300"/>
    </location>
</feature>
<dbReference type="AlphaFoldDB" id="A0A495XHY4"/>
<gene>
    <name evidence="9" type="ORF">DFJ66_6029</name>
</gene>
<dbReference type="InterPro" id="IPR045621">
    <property type="entry name" value="BPD_transp_1_N"/>
</dbReference>
<evidence type="ECO:0000256" key="1">
    <source>
        <dbReference type="ARBA" id="ARBA00004651"/>
    </source>
</evidence>
<comment type="subcellular location">
    <subcellularLocation>
        <location evidence="1 7">Cell membrane</location>
        <topology evidence="1 7">Multi-pass membrane protein</topology>
    </subcellularLocation>
</comment>
<evidence type="ECO:0000256" key="4">
    <source>
        <dbReference type="ARBA" id="ARBA00022692"/>
    </source>
</evidence>
<proteinExistence type="inferred from homology"/>
<keyword evidence="2 7" id="KW-0813">Transport</keyword>
<organism evidence="9 10">
    <name type="scientific">Saccharothrix variisporea</name>
    <dbReference type="NCBI Taxonomy" id="543527"/>
    <lineage>
        <taxon>Bacteria</taxon>
        <taxon>Bacillati</taxon>
        <taxon>Actinomycetota</taxon>
        <taxon>Actinomycetes</taxon>
        <taxon>Pseudonocardiales</taxon>
        <taxon>Pseudonocardiaceae</taxon>
        <taxon>Saccharothrix</taxon>
    </lineage>
</organism>
<evidence type="ECO:0000256" key="2">
    <source>
        <dbReference type="ARBA" id="ARBA00022448"/>
    </source>
</evidence>
<dbReference type="Pfam" id="PF19300">
    <property type="entry name" value="BPD_transp_1_N"/>
    <property type="match status" value="1"/>
</dbReference>
<keyword evidence="6 7" id="KW-0472">Membrane</keyword>
<evidence type="ECO:0000256" key="5">
    <source>
        <dbReference type="ARBA" id="ARBA00022989"/>
    </source>
</evidence>
<protein>
    <submittedName>
        <fullName evidence="9">Peptide/nickel transport system permease protein</fullName>
    </submittedName>
</protein>
<dbReference type="GO" id="GO:0055085">
    <property type="term" value="P:transmembrane transport"/>
    <property type="evidence" value="ECO:0007669"/>
    <property type="project" value="InterPro"/>
</dbReference>
<dbReference type="Proteomes" id="UP000272729">
    <property type="component" value="Unassembled WGS sequence"/>
</dbReference>
<dbReference type="InterPro" id="IPR035906">
    <property type="entry name" value="MetI-like_sf"/>
</dbReference>
<comment type="similarity">
    <text evidence="7">Belongs to the binding-protein-dependent transport system permease family.</text>
</comment>
<dbReference type="SUPFAM" id="SSF161098">
    <property type="entry name" value="MetI-like"/>
    <property type="match status" value="1"/>
</dbReference>
<reference evidence="9 10" key="1">
    <citation type="submission" date="2018-10" db="EMBL/GenBank/DDBJ databases">
        <title>Sequencing the genomes of 1000 actinobacteria strains.</title>
        <authorList>
            <person name="Klenk H.-P."/>
        </authorList>
    </citation>
    <scope>NUCLEOTIDE SEQUENCE [LARGE SCALE GENOMIC DNA]</scope>
    <source>
        <strain evidence="9 10">DSM 43911</strain>
    </source>
</reference>
<dbReference type="RefSeq" id="WP_246029955.1">
    <property type="nucleotide sequence ID" value="NZ_JBIUBA010000056.1"/>
</dbReference>
<dbReference type="Pfam" id="PF00528">
    <property type="entry name" value="BPD_transp_1"/>
    <property type="match status" value="1"/>
</dbReference>
<evidence type="ECO:0000313" key="10">
    <source>
        <dbReference type="Proteomes" id="UP000272729"/>
    </source>
</evidence>
<dbReference type="GO" id="GO:0005886">
    <property type="term" value="C:plasma membrane"/>
    <property type="evidence" value="ECO:0007669"/>
    <property type="project" value="UniProtKB-SubCell"/>
</dbReference>
<keyword evidence="10" id="KW-1185">Reference proteome</keyword>
<evidence type="ECO:0000259" key="8">
    <source>
        <dbReference type="PROSITE" id="PS50928"/>
    </source>
</evidence>
<feature type="transmembrane region" description="Helical" evidence="7">
    <location>
        <begin position="141"/>
        <end position="161"/>
    </location>
</feature>
<accession>A0A495XHY4</accession>
<dbReference type="InterPro" id="IPR000515">
    <property type="entry name" value="MetI-like"/>
</dbReference>
<name>A0A495XHY4_9PSEU</name>
<comment type="caution">
    <text evidence="9">The sequence shown here is derived from an EMBL/GenBank/DDBJ whole genome shotgun (WGS) entry which is preliminary data.</text>
</comment>
<keyword evidence="3" id="KW-1003">Cell membrane</keyword>
<dbReference type="PANTHER" id="PTHR43163:SF6">
    <property type="entry name" value="DIPEPTIDE TRANSPORT SYSTEM PERMEASE PROTEIN DPPB-RELATED"/>
    <property type="match status" value="1"/>
</dbReference>
<feature type="transmembrane region" description="Helical" evidence="7">
    <location>
        <begin position="106"/>
        <end position="129"/>
    </location>
</feature>